<reference evidence="2" key="2">
    <citation type="submission" date="2022-01" db="EMBL/GenBank/DDBJ databases">
        <authorList>
            <person name="Yamashiro T."/>
            <person name="Shiraishi A."/>
            <person name="Satake H."/>
            <person name="Nakayama K."/>
        </authorList>
    </citation>
    <scope>NUCLEOTIDE SEQUENCE</scope>
</reference>
<evidence type="ECO:0000313" key="2">
    <source>
        <dbReference type="EMBL" id="GJT04937.1"/>
    </source>
</evidence>
<feature type="region of interest" description="Disordered" evidence="1">
    <location>
        <begin position="43"/>
        <end position="65"/>
    </location>
</feature>
<reference evidence="2" key="1">
    <citation type="journal article" date="2022" name="Int. J. Mol. Sci.">
        <title>Draft Genome of Tanacetum Coccineum: Genomic Comparison of Closely Related Tanacetum-Family Plants.</title>
        <authorList>
            <person name="Yamashiro T."/>
            <person name="Shiraishi A."/>
            <person name="Nakayama K."/>
            <person name="Satake H."/>
        </authorList>
    </citation>
    <scope>NUCLEOTIDE SEQUENCE</scope>
</reference>
<evidence type="ECO:0000313" key="3">
    <source>
        <dbReference type="Proteomes" id="UP001151760"/>
    </source>
</evidence>
<name>A0ABQ5AT44_9ASTR</name>
<comment type="caution">
    <text evidence="2">The sequence shown here is derived from an EMBL/GenBank/DDBJ whole genome shotgun (WGS) entry which is preliminary data.</text>
</comment>
<evidence type="ECO:0000256" key="1">
    <source>
        <dbReference type="SAM" id="MobiDB-lite"/>
    </source>
</evidence>
<dbReference type="EMBL" id="BQNB010012546">
    <property type="protein sequence ID" value="GJT04937.1"/>
    <property type="molecule type" value="Genomic_DNA"/>
</dbReference>
<accession>A0ABQ5AT44</accession>
<proteinExistence type="predicted"/>
<gene>
    <name evidence="2" type="ORF">Tco_0839399</name>
</gene>
<feature type="compositionally biased region" description="Basic and acidic residues" evidence="1">
    <location>
        <begin position="56"/>
        <end position="65"/>
    </location>
</feature>
<keyword evidence="3" id="KW-1185">Reference proteome</keyword>
<organism evidence="2 3">
    <name type="scientific">Tanacetum coccineum</name>
    <dbReference type="NCBI Taxonomy" id="301880"/>
    <lineage>
        <taxon>Eukaryota</taxon>
        <taxon>Viridiplantae</taxon>
        <taxon>Streptophyta</taxon>
        <taxon>Embryophyta</taxon>
        <taxon>Tracheophyta</taxon>
        <taxon>Spermatophyta</taxon>
        <taxon>Magnoliopsida</taxon>
        <taxon>eudicotyledons</taxon>
        <taxon>Gunneridae</taxon>
        <taxon>Pentapetalae</taxon>
        <taxon>asterids</taxon>
        <taxon>campanulids</taxon>
        <taxon>Asterales</taxon>
        <taxon>Asteraceae</taxon>
        <taxon>Asteroideae</taxon>
        <taxon>Anthemideae</taxon>
        <taxon>Anthemidinae</taxon>
        <taxon>Tanacetum</taxon>
    </lineage>
</organism>
<dbReference type="Proteomes" id="UP001151760">
    <property type="component" value="Unassembled WGS sequence"/>
</dbReference>
<protein>
    <submittedName>
        <fullName evidence="2">Uncharacterized protein</fullName>
    </submittedName>
</protein>
<sequence>MLNKDNHVPWSFRLLRYAKSKPNGKFLVNSIKNGPYVRRMIHEPGDPNNVPPVAESTHKKTDDELTKKEVKQMEVDDQTIQTILMGLPEDMVFLKTSMLQ</sequence>